<evidence type="ECO:0000256" key="4">
    <source>
        <dbReference type="ARBA" id="ARBA00022854"/>
    </source>
</evidence>
<organism evidence="8 9">
    <name type="scientific">Paragonimus skrjabini miyazakii</name>
    <dbReference type="NCBI Taxonomy" id="59628"/>
    <lineage>
        <taxon>Eukaryota</taxon>
        <taxon>Metazoa</taxon>
        <taxon>Spiralia</taxon>
        <taxon>Lophotrochozoa</taxon>
        <taxon>Platyhelminthes</taxon>
        <taxon>Trematoda</taxon>
        <taxon>Digenea</taxon>
        <taxon>Plagiorchiida</taxon>
        <taxon>Troglotremata</taxon>
        <taxon>Troglotrematidae</taxon>
        <taxon>Paragonimus</taxon>
    </lineage>
</organism>
<dbReference type="GO" id="GO:0005576">
    <property type="term" value="C:extracellular region"/>
    <property type="evidence" value="ECO:0007669"/>
    <property type="project" value="UniProtKB-SubCell"/>
</dbReference>
<evidence type="ECO:0000256" key="5">
    <source>
        <dbReference type="ARBA" id="ARBA00023157"/>
    </source>
</evidence>
<feature type="chain" id="PRO_5035892858" description="UPF0506 domain-containing protein" evidence="6">
    <location>
        <begin position="26"/>
        <end position="86"/>
    </location>
</feature>
<feature type="domain" description="UPF0506" evidence="7">
    <location>
        <begin position="29"/>
        <end position="82"/>
    </location>
</feature>
<evidence type="ECO:0000313" key="8">
    <source>
        <dbReference type="EMBL" id="KAF7253032.1"/>
    </source>
</evidence>
<gene>
    <name evidence="8" type="ORF">EG68_08560</name>
</gene>
<keyword evidence="9" id="KW-1185">Reference proteome</keyword>
<dbReference type="InterPro" id="IPR021712">
    <property type="entry name" value="UPF0506"/>
</dbReference>
<dbReference type="Pfam" id="PF11703">
    <property type="entry name" value="UPF0506"/>
    <property type="match status" value="1"/>
</dbReference>
<evidence type="ECO:0000259" key="7">
    <source>
        <dbReference type="Pfam" id="PF11703"/>
    </source>
</evidence>
<keyword evidence="2" id="KW-0964">Secreted</keyword>
<evidence type="ECO:0000313" key="9">
    <source>
        <dbReference type="Proteomes" id="UP000822476"/>
    </source>
</evidence>
<evidence type="ECO:0000256" key="6">
    <source>
        <dbReference type="SAM" id="SignalP"/>
    </source>
</evidence>
<dbReference type="Proteomes" id="UP000822476">
    <property type="component" value="Unassembled WGS sequence"/>
</dbReference>
<protein>
    <recommendedName>
        <fullName evidence="7">UPF0506 domain-containing protein</fullName>
    </recommendedName>
</protein>
<name>A0A8S9YNW6_9TREM</name>
<keyword evidence="3 6" id="KW-0732">Signal</keyword>
<dbReference type="OrthoDB" id="6236343at2759"/>
<reference evidence="8" key="1">
    <citation type="submission" date="2019-07" db="EMBL/GenBank/DDBJ databases">
        <title>Annotation for the trematode Paragonimus miyazaki's.</title>
        <authorList>
            <person name="Choi Y.-J."/>
        </authorList>
    </citation>
    <scope>NUCLEOTIDE SEQUENCE</scope>
    <source>
        <strain evidence="8">Japan</strain>
    </source>
</reference>
<dbReference type="AlphaFoldDB" id="A0A8S9YNW6"/>
<evidence type="ECO:0000256" key="2">
    <source>
        <dbReference type="ARBA" id="ARBA00022525"/>
    </source>
</evidence>
<feature type="signal peptide" evidence="6">
    <location>
        <begin position="1"/>
        <end position="25"/>
    </location>
</feature>
<evidence type="ECO:0000256" key="3">
    <source>
        <dbReference type="ARBA" id="ARBA00022729"/>
    </source>
</evidence>
<dbReference type="EMBL" id="JTDE01004753">
    <property type="protein sequence ID" value="KAF7253032.1"/>
    <property type="molecule type" value="Genomic_DNA"/>
</dbReference>
<comment type="caution">
    <text evidence="8">The sequence shown here is derived from an EMBL/GenBank/DDBJ whole genome shotgun (WGS) entry which is preliminary data.</text>
</comment>
<proteinExistence type="predicted"/>
<keyword evidence="4" id="KW-0960">Knottin</keyword>
<keyword evidence="5" id="KW-1015">Disulfide bond</keyword>
<accession>A0A8S9YNW6</accession>
<comment type="subcellular location">
    <subcellularLocation>
        <location evidence="1">Secreted</location>
    </subcellularLocation>
</comment>
<evidence type="ECO:0000256" key="1">
    <source>
        <dbReference type="ARBA" id="ARBA00004613"/>
    </source>
</evidence>
<sequence length="86" mass="9185">MAVIRNYLALTSMLVMCSTALLSKSAPHCAEIGMDCTKTVSTHCCGELICHMRDNTHGTCKKCLPSGASCVNSVHCCTNSCLIKCK</sequence>